<evidence type="ECO:0000256" key="1">
    <source>
        <dbReference type="SAM" id="Phobius"/>
    </source>
</evidence>
<gene>
    <name evidence="2" type="ORF">CALCODRAFT_497489</name>
</gene>
<accession>A0A165F7A4</accession>
<evidence type="ECO:0000313" key="2">
    <source>
        <dbReference type="EMBL" id="KZT56326.1"/>
    </source>
</evidence>
<dbReference type="AlphaFoldDB" id="A0A165F7A4"/>
<keyword evidence="1" id="KW-0812">Transmembrane</keyword>
<organism evidence="2 3">
    <name type="scientific">Calocera cornea HHB12733</name>
    <dbReference type="NCBI Taxonomy" id="1353952"/>
    <lineage>
        <taxon>Eukaryota</taxon>
        <taxon>Fungi</taxon>
        <taxon>Dikarya</taxon>
        <taxon>Basidiomycota</taxon>
        <taxon>Agaricomycotina</taxon>
        <taxon>Dacrymycetes</taxon>
        <taxon>Dacrymycetales</taxon>
        <taxon>Dacrymycetaceae</taxon>
        <taxon>Calocera</taxon>
    </lineage>
</organism>
<keyword evidence="1" id="KW-0472">Membrane</keyword>
<evidence type="ECO:0000313" key="3">
    <source>
        <dbReference type="Proteomes" id="UP000076842"/>
    </source>
</evidence>
<sequence length="124" mass="13810">MSLIRSTVSAQAGKMYRLPECSAATLVAIAGVLLEYSVIYVPSPDMYLLNVDVLVCSVILEGDDEHVLLQFSYPAVLTEKSPFDTAAQDAILTDRYTSRLQKTRSEWSSVRVEFTGRQESRLCL</sequence>
<feature type="transmembrane region" description="Helical" evidence="1">
    <location>
        <begin position="21"/>
        <end position="41"/>
    </location>
</feature>
<dbReference type="OrthoDB" id="10496578at2759"/>
<keyword evidence="1" id="KW-1133">Transmembrane helix</keyword>
<dbReference type="InParanoid" id="A0A165F7A4"/>
<dbReference type="EMBL" id="KV423979">
    <property type="protein sequence ID" value="KZT56326.1"/>
    <property type="molecule type" value="Genomic_DNA"/>
</dbReference>
<proteinExistence type="predicted"/>
<dbReference type="Proteomes" id="UP000076842">
    <property type="component" value="Unassembled WGS sequence"/>
</dbReference>
<reference evidence="2 3" key="1">
    <citation type="journal article" date="2016" name="Mol. Biol. Evol.">
        <title>Comparative Genomics of Early-Diverging Mushroom-Forming Fungi Provides Insights into the Origins of Lignocellulose Decay Capabilities.</title>
        <authorList>
            <person name="Nagy L.G."/>
            <person name="Riley R."/>
            <person name="Tritt A."/>
            <person name="Adam C."/>
            <person name="Daum C."/>
            <person name="Floudas D."/>
            <person name="Sun H."/>
            <person name="Yadav J.S."/>
            <person name="Pangilinan J."/>
            <person name="Larsson K.H."/>
            <person name="Matsuura K."/>
            <person name="Barry K."/>
            <person name="Labutti K."/>
            <person name="Kuo R."/>
            <person name="Ohm R.A."/>
            <person name="Bhattacharya S.S."/>
            <person name="Shirouzu T."/>
            <person name="Yoshinaga Y."/>
            <person name="Martin F.M."/>
            <person name="Grigoriev I.V."/>
            <person name="Hibbett D.S."/>
        </authorList>
    </citation>
    <scope>NUCLEOTIDE SEQUENCE [LARGE SCALE GENOMIC DNA]</scope>
    <source>
        <strain evidence="2 3">HHB12733</strain>
    </source>
</reference>
<protein>
    <submittedName>
        <fullName evidence="2">Uncharacterized protein</fullName>
    </submittedName>
</protein>
<name>A0A165F7A4_9BASI</name>
<keyword evidence="3" id="KW-1185">Reference proteome</keyword>